<evidence type="ECO:0000313" key="2">
    <source>
        <dbReference type="EMBL" id="MDQ1207863.1"/>
    </source>
</evidence>
<keyword evidence="1" id="KW-1133">Transmembrane helix</keyword>
<organism evidence="2 3">
    <name type="scientific">Acinetobacter baylyi</name>
    <dbReference type="NCBI Taxonomy" id="202950"/>
    <lineage>
        <taxon>Bacteria</taxon>
        <taxon>Pseudomonadati</taxon>
        <taxon>Pseudomonadota</taxon>
        <taxon>Gammaproteobacteria</taxon>
        <taxon>Moraxellales</taxon>
        <taxon>Moraxellaceae</taxon>
        <taxon>Acinetobacter</taxon>
    </lineage>
</organism>
<dbReference type="GeneID" id="45233829"/>
<evidence type="ECO:0000256" key="1">
    <source>
        <dbReference type="SAM" id="Phobius"/>
    </source>
</evidence>
<proteinExistence type="predicted"/>
<keyword evidence="1" id="KW-0812">Transmembrane</keyword>
<feature type="transmembrane region" description="Helical" evidence="1">
    <location>
        <begin position="51"/>
        <end position="70"/>
    </location>
</feature>
<protein>
    <submittedName>
        <fullName evidence="2">Uncharacterized protein</fullName>
    </submittedName>
</protein>
<accession>A0ABU0UU88</accession>
<keyword evidence="1" id="KW-0472">Membrane</keyword>
<keyword evidence="3" id="KW-1185">Reference proteome</keyword>
<sequence>MSYKHNNLMAIRENYWKDEHSHHVQTEKHFFCNVLEEHGIFHEATLEDAKYFFFALPSIIIVKGYALGFMHDQVKQMIFKYIAQNKTYLQQRSQLKIQYRMS</sequence>
<evidence type="ECO:0000313" key="3">
    <source>
        <dbReference type="Proteomes" id="UP001233360"/>
    </source>
</evidence>
<dbReference type="RefSeq" id="WP_004925556.1">
    <property type="nucleotide sequence ID" value="NZ_BCMA01000003.1"/>
</dbReference>
<dbReference type="Proteomes" id="UP001233360">
    <property type="component" value="Unassembled WGS sequence"/>
</dbReference>
<dbReference type="EMBL" id="JAUTBK010000002">
    <property type="protein sequence ID" value="MDQ1207863.1"/>
    <property type="molecule type" value="Genomic_DNA"/>
</dbReference>
<reference evidence="2 3" key="1">
    <citation type="submission" date="2023-07" db="EMBL/GenBank/DDBJ databases">
        <title>Functional and genomic diversity of the sorghum phyllosphere microbiome.</title>
        <authorList>
            <person name="Shade A."/>
        </authorList>
    </citation>
    <scope>NUCLEOTIDE SEQUENCE [LARGE SCALE GENOMIC DNA]</scope>
    <source>
        <strain evidence="2 3">SORGH_AS_0887</strain>
    </source>
</reference>
<comment type="caution">
    <text evidence="2">The sequence shown here is derived from an EMBL/GenBank/DDBJ whole genome shotgun (WGS) entry which is preliminary data.</text>
</comment>
<gene>
    <name evidence="2" type="ORF">QE380_000786</name>
</gene>
<name>A0ABU0UU88_ACIBI</name>